<dbReference type="OrthoDB" id="2679825at2759"/>
<dbReference type="AlphaFoldDB" id="A0A9W7W0G8"/>
<organism evidence="1 2">
    <name type="scientific">Teratosphaeria destructans</name>
    <dbReference type="NCBI Taxonomy" id="418781"/>
    <lineage>
        <taxon>Eukaryota</taxon>
        <taxon>Fungi</taxon>
        <taxon>Dikarya</taxon>
        <taxon>Ascomycota</taxon>
        <taxon>Pezizomycotina</taxon>
        <taxon>Dothideomycetes</taxon>
        <taxon>Dothideomycetidae</taxon>
        <taxon>Mycosphaerellales</taxon>
        <taxon>Teratosphaeriaceae</taxon>
        <taxon>Teratosphaeria</taxon>
    </lineage>
</organism>
<evidence type="ECO:0000313" key="1">
    <source>
        <dbReference type="EMBL" id="KAH9824538.1"/>
    </source>
</evidence>
<sequence>MPSNKERLYVALYPSGVVNNEERRYHWGFLTEPKIEGDDAVPGGRYHVNI</sequence>
<dbReference type="Pfam" id="PF21858">
    <property type="entry name" value="DUF6914"/>
    <property type="match status" value="1"/>
</dbReference>
<reference evidence="1 2" key="2">
    <citation type="journal article" date="2021" name="Curr. Genet.">
        <title>Genetic response to nitrogen starvation in the aggressive Eucalyptus foliar pathogen Teratosphaeria destructans.</title>
        <authorList>
            <person name="Havenga M."/>
            <person name="Wingfield B.D."/>
            <person name="Wingfield M.J."/>
            <person name="Dreyer L.L."/>
            <person name="Roets F."/>
            <person name="Aylward J."/>
        </authorList>
    </citation>
    <scope>NUCLEOTIDE SEQUENCE [LARGE SCALE GENOMIC DNA]</scope>
    <source>
        <strain evidence="1">CMW44962</strain>
    </source>
</reference>
<dbReference type="InterPro" id="IPR054208">
    <property type="entry name" value="DUF6914"/>
</dbReference>
<proteinExistence type="predicted"/>
<name>A0A9W7W0G8_9PEZI</name>
<gene>
    <name evidence="1" type="ORF">Tdes44962_MAKER04358</name>
</gene>
<keyword evidence="2" id="KW-1185">Reference proteome</keyword>
<reference evidence="1 2" key="1">
    <citation type="journal article" date="2018" name="IMA Fungus">
        <title>IMA Genome-F 10: Nine draft genome sequences of Claviceps purpurea s.lat., including C. arundinis, C. humidiphila, and C. cf. spartinae, pseudomolecules for the pitch canker pathogen Fusarium circinatum, draft genome of Davidsoniella eucalypti, Grosmannia galeiformis, Quambalaria eucalypti, and Teratosphaeria destructans.</title>
        <authorList>
            <person name="Wingfield B.D."/>
            <person name="Liu M."/>
            <person name="Nguyen H.D."/>
            <person name="Lane F.A."/>
            <person name="Morgan S.W."/>
            <person name="De Vos L."/>
            <person name="Wilken P.M."/>
            <person name="Duong T.A."/>
            <person name="Aylward J."/>
            <person name="Coetzee M.P."/>
            <person name="Dadej K."/>
            <person name="De Beer Z.W."/>
            <person name="Findlay W."/>
            <person name="Havenga M."/>
            <person name="Kolarik M."/>
            <person name="Menzies J.G."/>
            <person name="Naidoo K."/>
            <person name="Pochopski O."/>
            <person name="Shoukouhi P."/>
            <person name="Santana Q.C."/>
            <person name="Seifert K.A."/>
            <person name="Soal N."/>
            <person name="Steenkamp E.T."/>
            <person name="Tatham C.T."/>
            <person name="van der Nest M.A."/>
            <person name="Wingfield M.J."/>
        </authorList>
    </citation>
    <scope>NUCLEOTIDE SEQUENCE [LARGE SCALE GENOMIC DNA]</scope>
    <source>
        <strain evidence="1">CMW44962</strain>
    </source>
</reference>
<accession>A0A9W7W0G8</accession>
<dbReference type="EMBL" id="RIBY02002145">
    <property type="protein sequence ID" value="KAH9824538.1"/>
    <property type="molecule type" value="Genomic_DNA"/>
</dbReference>
<protein>
    <submittedName>
        <fullName evidence="1">Uncharacterized protein</fullName>
    </submittedName>
</protein>
<comment type="caution">
    <text evidence="1">The sequence shown here is derived from an EMBL/GenBank/DDBJ whole genome shotgun (WGS) entry which is preliminary data.</text>
</comment>
<dbReference type="Proteomes" id="UP001138500">
    <property type="component" value="Unassembled WGS sequence"/>
</dbReference>
<evidence type="ECO:0000313" key="2">
    <source>
        <dbReference type="Proteomes" id="UP001138500"/>
    </source>
</evidence>